<dbReference type="AlphaFoldDB" id="A0A7T8K1M9"/>
<dbReference type="Proteomes" id="UP000595437">
    <property type="component" value="Chromosome 10"/>
</dbReference>
<feature type="non-terminal residue" evidence="1">
    <location>
        <position position="56"/>
    </location>
</feature>
<name>A0A7T8K1M9_CALRO</name>
<protein>
    <submittedName>
        <fullName evidence="1">Uncharacterized protein</fullName>
    </submittedName>
</protein>
<gene>
    <name evidence="1" type="ORF">FKW44_015974</name>
</gene>
<keyword evidence="2" id="KW-1185">Reference proteome</keyword>
<accession>A0A7T8K1M9</accession>
<proteinExistence type="predicted"/>
<organism evidence="1 2">
    <name type="scientific">Caligus rogercresseyi</name>
    <name type="common">Sea louse</name>
    <dbReference type="NCBI Taxonomy" id="217165"/>
    <lineage>
        <taxon>Eukaryota</taxon>
        <taxon>Metazoa</taxon>
        <taxon>Ecdysozoa</taxon>
        <taxon>Arthropoda</taxon>
        <taxon>Crustacea</taxon>
        <taxon>Multicrustacea</taxon>
        <taxon>Hexanauplia</taxon>
        <taxon>Copepoda</taxon>
        <taxon>Siphonostomatoida</taxon>
        <taxon>Caligidae</taxon>
        <taxon>Caligus</taxon>
    </lineage>
</organism>
<dbReference type="EMBL" id="CP045899">
    <property type="protein sequence ID" value="QQP41560.1"/>
    <property type="molecule type" value="Genomic_DNA"/>
</dbReference>
<reference evidence="2" key="1">
    <citation type="submission" date="2021-01" db="EMBL/GenBank/DDBJ databases">
        <title>Caligus Genome Assembly.</title>
        <authorList>
            <person name="Gallardo-Escarate C."/>
        </authorList>
    </citation>
    <scope>NUCLEOTIDE SEQUENCE [LARGE SCALE GENOMIC DNA]</scope>
</reference>
<evidence type="ECO:0000313" key="1">
    <source>
        <dbReference type="EMBL" id="QQP41560.1"/>
    </source>
</evidence>
<sequence>MSRAVKSCAGSVFLSEFRRGEPYPVPYANIHSERLKPRRNGVLMSFRGGFSRLGRA</sequence>
<evidence type="ECO:0000313" key="2">
    <source>
        <dbReference type="Proteomes" id="UP000595437"/>
    </source>
</evidence>